<dbReference type="KEGG" id="nib:GU926_07305"/>
<reference evidence="9 10" key="1">
    <citation type="submission" date="2020-01" db="EMBL/GenBank/DDBJ databases">
        <authorList>
            <person name="Kim M."/>
        </authorList>
    </citation>
    <scope>NUCLEOTIDE SEQUENCE [LARGE SCALE GENOMIC DNA]</scope>
    <source>
        <strain evidence="9 10">BT10</strain>
    </source>
</reference>
<sequence length="212" mass="23510">MALRLGDIAPDFTADTSLGPLSFHEWIGDGWAVLFSHPRDYTPVCTTELGAVARIKDQFDQRNVKVAAISVDPVDSHHGWIQDINETQNTNVNFPIIADPEKKVADLYDMIHPNASDTATVRSVFVIGPDKKIKLTLTYPASTGRNFAEIIRVIDSLQLTANHSVATPANWENGQDCVILPSVPQEQVEEKFPKGHTVLKPYLRMTPQPNLN</sequence>
<keyword evidence="5" id="KW-0676">Redox-active center</keyword>
<dbReference type="FunFam" id="3.30.1020.10:FF:000001">
    <property type="entry name" value="1-Cys peroxiredoxin"/>
    <property type="match status" value="1"/>
</dbReference>
<evidence type="ECO:0000259" key="8">
    <source>
        <dbReference type="PROSITE" id="PS51352"/>
    </source>
</evidence>
<keyword evidence="2" id="KW-0575">Peroxidase</keyword>
<comment type="similarity">
    <text evidence="1">Belongs to the peroxiredoxin family. AhpC/Prx1 subfamily.</text>
</comment>
<dbReference type="FunFam" id="3.40.30.10:FF:000011">
    <property type="entry name" value="Peroxiredoxin PRX1"/>
    <property type="match status" value="1"/>
</dbReference>
<dbReference type="RefSeq" id="WP_160690480.1">
    <property type="nucleotide sequence ID" value="NZ_CP047897.1"/>
</dbReference>
<dbReference type="Gene3D" id="3.30.1020.10">
    <property type="entry name" value="Antioxidant, Horf6, Chain A, domain2"/>
    <property type="match status" value="1"/>
</dbReference>
<dbReference type="GO" id="GO:0045454">
    <property type="term" value="P:cell redox homeostasis"/>
    <property type="evidence" value="ECO:0007669"/>
    <property type="project" value="TreeGrafter"/>
</dbReference>
<dbReference type="InterPro" id="IPR045020">
    <property type="entry name" value="PRX_1cys"/>
</dbReference>
<evidence type="ECO:0000313" key="9">
    <source>
        <dbReference type="EMBL" id="QHL87248.1"/>
    </source>
</evidence>
<evidence type="ECO:0000256" key="1">
    <source>
        <dbReference type="ARBA" id="ARBA00009796"/>
    </source>
</evidence>
<dbReference type="GO" id="GO:0005829">
    <property type="term" value="C:cytosol"/>
    <property type="evidence" value="ECO:0007669"/>
    <property type="project" value="TreeGrafter"/>
</dbReference>
<dbReference type="InterPro" id="IPR019479">
    <property type="entry name" value="Peroxiredoxin_C"/>
</dbReference>
<dbReference type="InterPro" id="IPR024706">
    <property type="entry name" value="Peroxiredoxin_AhpC-typ"/>
</dbReference>
<dbReference type="CDD" id="cd03016">
    <property type="entry name" value="PRX_1cys"/>
    <property type="match status" value="1"/>
</dbReference>
<evidence type="ECO:0000256" key="7">
    <source>
        <dbReference type="PIRSR" id="PIRSR000239-1"/>
    </source>
</evidence>
<evidence type="ECO:0000256" key="2">
    <source>
        <dbReference type="ARBA" id="ARBA00022559"/>
    </source>
</evidence>
<dbReference type="GO" id="GO:0051920">
    <property type="term" value="F:peroxiredoxin activity"/>
    <property type="evidence" value="ECO:0007669"/>
    <property type="project" value="InterPro"/>
</dbReference>
<protein>
    <submittedName>
        <fullName evidence="9">Redoxin domain-containing protein</fullName>
    </submittedName>
</protein>
<comment type="similarity">
    <text evidence="6">Belongs to the peroxiredoxin family. Prx6 subfamily.</text>
</comment>
<name>A0A6P1NZ44_9BACT</name>
<accession>A0A6P1NZ44</accession>
<feature type="domain" description="Thioredoxin" evidence="8">
    <location>
        <begin position="3"/>
        <end position="159"/>
    </location>
</feature>
<feature type="active site" description="Cysteine sulfenic acid (-SOH) intermediate; for peroxidase activity" evidence="7">
    <location>
        <position position="45"/>
    </location>
</feature>
<proteinExistence type="inferred from homology"/>
<dbReference type="InterPro" id="IPR000866">
    <property type="entry name" value="AhpC/TSA"/>
</dbReference>
<keyword evidence="4" id="KW-0560">Oxidoreductase</keyword>
<dbReference type="Proteomes" id="UP000464214">
    <property type="component" value="Chromosome"/>
</dbReference>
<dbReference type="InterPro" id="IPR036249">
    <property type="entry name" value="Thioredoxin-like_sf"/>
</dbReference>
<organism evidence="9 10">
    <name type="scientific">Nibribacter ruber</name>
    <dbReference type="NCBI Taxonomy" id="2698458"/>
    <lineage>
        <taxon>Bacteria</taxon>
        <taxon>Pseudomonadati</taxon>
        <taxon>Bacteroidota</taxon>
        <taxon>Cytophagia</taxon>
        <taxon>Cytophagales</taxon>
        <taxon>Hymenobacteraceae</taxon>
        <taxon>Nibribacter</taxon>
    </lineage>
</organism>
<evidence type="ECO:0000256" key="4">
    <source>
        <dbReference type="ARBA" id="ARBA00023002"/>
    </source>
</evidence>
<dbReference type="PANTHER" id="PTHR43503:SF4">
    <property type="entry name" value="PEROXIREDOXIN-6"/>
    <property type="match status" value="1"/>
</dbReference>
<dbReference type="PANTHER" id="PTHR43503">
    <property type="entry name" value="MCG48959-RELATED"/>
    <property type="match status" value="1"/>
</dbReference>
<dbReference type="Pfam" id="PF10417">
    <property type="entry name" value="1-cysPrx_C"/>
    <property type="match status" value="1"/>
</dbReference>
<dbReference type="EMBL" id="CP047897">
    <property type="protein sequence ID" value="QHL87248.1"/>
    <property type="molecule type" value="Genomic_DNA"/>
</dbReference>
<evidence type="ECO:0000256" key="5">
    <source>
        <dbReference type="ARBA" id="ARBA00023284"/>
    </source>
</evidence>
<keyword evidence="3" id="KW-0049">Antioxidant</keyword>
<evidence type="ECO:0000313" key="10">
    <source>
        <dbReference type="Proteomes" id="UP000464214"/>
    </source>
</evidence>
<dbReference type="PROSITE" id="PS51352">
    <property type="entry name" value="THIOREDOXIN_2"/>
    <property type="match status" value="1"/>
</dbReference>
<dbReference type="SUPFAM" id="SSF52833">
    <property type="entry name" value="Thioredoxin-like"/>
    <property type="match status" value="1"/>
</dbReference>
<keyword evidence="10" id="KW-1185">Reference proteome</keyword>
<dbReference type="Gene3D" id="3.40.30.10">
    <property type="entry name" value="Glutaredoxin"/>
    <property type="match status" value="1"/>
</dbReference>
<gene>
    <name evidence="9" type="ORF">GU926_07305</name>
</gene>
<dbReference type="PIRSF" id="PIRSF000239">
    <property type="entry name" value="AHPC"/>
    <property type="match status" value="1"/>
</dbReference>
<evidence type="ECO:0000256" key="6">
    <source>
        <dbReference type="ARBA" id="ARBA00025719"/>
    </source>
</evidence>
<dbReference type="AlphaFoldDB" id="A0A6P1NZ44"/>
<evidence type="ECO:0000256" key="3">
    <source>
        <dbReference type="ARBA" id="ARBA00022862"/>
    </source>
</evidence>
<dbReference type="Pfam" id="PF00578">
    <property type="entry name" value="AhpC-TSA"/>
    <property type="match status" value="1"/>
</dbReference>
<dbReference type="InterPro" id="IPR013766">
    <property type="entry name" value="Thioredoxin_domain"/>
</dbReference>